<dbReference type="OrthoDB" id="573397at2"/>
<comment type="caution">
    <text evidence="1">The sequence shown here is derived from an EMBL/GenBank/DDBJ whole genome shotgun (WGS) entry which is preliminary data.</text>
</comment>
<evidence type="ECO:0000313" key="2">
    <source>
        <dbReference type="Proteomes" id="UP000184550"/>
    </source>
</evidence>
<accession>A0A7Z9BPN7</accession>
<dbReference type="AlphaFoldDB" id="A0A7Z9BPN7"/>
<keyword evidence="2" id="KW-1185">Reference proteome</keyword>
<name>A0A7Z9BPN7_9CYAN</name>
<dbReference type="RefSeq" id="WP_083621183.1">
    <property type="nucleotide sequence ID" value="NZ_LR734869.1"/>
</dbReference>
<organism evidence="1 2">
    <name type="scientific">Planktothrix serta PCC 8927</name>
    <dbReference type="NCBI Taxonomy" id="671068"/>
    <lineage>
        <taxon>Bacteria</taxon>
        <taxon>Bacillati</taxon>
        <taxon>Cyanobacteriota</taxon>
        <taxon>Cyanophyceae</taxon>
        <taxon>Oscillatoriophycideae</taxon>
        <taxon>Oscillatoriales</taxon>
        <taxon>Microcoleaceae</taxon>
        <taxon>Planktothrix</taxon>
    </lineage>
</organism>
<gene>
    <name evidence="1" type="ORF">PL8927_600030</name>
</gene>
<dbReference type="EMBL" id="CZCU02000136">
    <property type="protein sequence ID" value="VXD17616.1"/>
    <property type="molecule type" value="Genomic_DNA"/>
</dbReference>
<dbReference type="Proteomes" id="UP000184550">
    <property type="component" value="Unassembled WGS sequence"/>
</dbReference>
<protein>
    <submittedName>
        <fullName evidence="1">Uncharacterized protein</fullName>
    </submittedName>
</protein>
<evidence type="ECO:0000313" key="1">
    <source>
        <dbReference type="EMBL" id="VXD17616.1"/>
    </source>
</evidence>
<sequence length="164" mass="19273">MSAFVGTKEHLEVIQLQEMIKSLFPEPAYFCERKPDKIEPFKLEPFKPGFPQDFAPEGQIFNQQRELRWKKTRKGFSVLLLSLDEPQTHTLNKLKNNWKTEDLNWKTEDRNAHIYRQSETRFPKGVHALSAEIDQNNFPLGQRYFQDADTATIHFIALTLIKPL</sequence>
<reference evidence="1" key="1">
    <citation type="submission" date="2019-10" db="EMBL/GenBank/DDBJ databases">
        <authorList>
            <consortium name="Genoscope - CEA"/>
            <person name="William W."/>
        </authorList>
    </citation>
    <scope>NUCLEOTIDE SEQUENCE [LARGE SCALE GENOMIC DNA]</scope>
    <source>
        <strain evidence="1">BBR_PRJEB10992</strain>
    </source>
</reference>
<proteinExistence type="predicted"/>